<evidence type="ECO:0000313" key="2">
    <source>
        <dbReference type="EMBL" id="KAJ1080829.1"/>
    </source>
</evidence>
<gene>
    <name evidence="2" type="ORF">NDU88_001018</name>
</gene>
<evidence type="ECO:0000256" key="1">
    <source>
        <dbReference type="SAM" id="MobiDB-lite"/>
    </source>
</evidence>
<accession>A0AAV7KQY9</accession>
<evidence type="ECO:0000313" key="3">
    <source>
        <dbReference type="Proteomes" id="UP001066276"/>
    </source>
</evidence>
<dbReference type="AlphaFoldDB" id="A0AAV7KQY9"/>
<feature type="region of interest" description="Disordered" evidence="1">
    <location>
        <begin position="153"/>
        <end position="200"/>
    </location>
</feature>
<feature type="region of interest" description="Disordered" evidence="1">
    <location>
        <begin position="1"/>
        <end position="20"/>
    </location>
</feature>
<feature type="compositionally biased region" description="Low complexity" evidence="1">
    <location>
        <begin position="118"/>
        <end position="131"/>
    </location>
</feature>
<feature type="region of interest" description="Disordered" evidence="1">
    <location>
        <begin position="27"/>
        <end position="80"/>
    </location>
</feature>
<protein>
    <submittedName>
        <fullName evidence="2">Uncharacterized protein</fullName>
    </submittedName>
</protein>
<dbReference type="Proteomes" id="UP001066276">
    <property type="component" value="Chromosome 12"/>
</dbReference>
<dbReference type="EMBL" id="JANPWB010000016">
    <property type="protein sequence ID" value="KAJ1080829.1"/>
    <property type="molecule type" value="Genomic_DNA"/>
</dbReference>
<comment type="caution">
    <text evidence="2">The sequence shown here is derived from an EMBL/GenBank/DDBJ whole genome shotgun (WGS) entry which is preliminary data.</text>
</comment>
<name>A0AAV7KQY9_PLEWA</name>
<reference evidence="2" key="1">
    <citation type="journal article" date="2022" name="bioRxiv">
        <title>Sequencing and chromosome-scale assembly of the giantPleurodeles waltlgenome.</title>
        <authorList>
            <person name="Brown T."/>
            <person name="Elewa A."/>
            <person name="Iarovenko S."/>
            <person name="Subramanian E."/>
            <person name="Araus A.J."/>
            <person name="Petzold A."/>
            <person name="Susuki M."/>
            <person name="Suzuki K.-i.T."/>
            <person name="Hayashi T."/>
            <person name="Toyoda A."/>
            <person name="Oliveira C."/>
            <person name="Osipova E."/>
            <person name="Leigh N.D."/>
            <person name="Simon A."/>
            <person name="Yun M.H."/>
        </authorList>
    </citation>
    <scope>NUCLEOTIDE SEQUENCE</scope>
    <source>
        <strain evidence="2">20211129_DDA</strain>
        <tissue evidence="2">Liver</tissue>
    </source>
</reference>
<sequence length="231" mass="23864">MLSARSGQRGPRKEPATPFLCAGDRVLAASTSPQTPKEPAALPYTGGGIVASGDRALARHDPGHLNQREPGVGDPGNSLLRPATSPTCLNVHAADGGVASFPLCGRSRALRDSGRTQPRGARGSSLSPGGSRRPHIGATRLIETGFPCLARTTNFSRAAPGDPATARRDPARAPPPRCAVKITQPQGGGKQTNTTLELGKADPQKLVSRLGLTFLAIAAPGDRATARRDPV</sequence>
<proteinExistence type="predicted"/>
<feature type="compositionally biased region" description="Basic and acidic residues" evidence="1">
    <location>
        <begin position="56"/>
        <end position="67"/>
    </location>
</feature>
<organism evidence="2 3">
    <name type="scientific">Pleurodeles waltl</name>
    <name type="common">Iberian ribbed newt</name>
    <dbReference type="NCBI Taxonomy" id="8319"/>
    <lineage>
        <taxon>Eukaryota</taxon>
        <taxon>Metazoa</taxon>
        <taxon>Chordata</taxon>
        <taxon>Craniata</taxon>
        <taxon>Vertebrata</taxon>
        <taxon>Euteleostomi</taxon>
        <taxon>Amphibia</taxon>
        <taxon>Batrachia</taxon>
        <taxon>Caudata</taxon>
        <taxon>Salamandroidea</taxon>
        <taxon>Salamandridae</taxon>
        <taxon>Pleurodelinae</taxon>
        <taxon>Pleurodeles</taxon>
    </lineage>
</organism>
<feature type="region of interest" description="Disordered" evidence="1">
    <location>
        <begin position="109"/>
        <end position="134"/>
    </location>
</feature>
<keyword evidence="3" id="KW-1185">Reference proteome</keyword>